<accession>A0A399RF42</accession>
<dbReference type="RefSeq" id="WP_119375505.1">
    <property type="nucleotide sequence ID" value="NZ_QWFX01000006.1"/>
</dbReference>
<organism evidence="1 2">
    <name type="scientific">Henriciella mobilis</name>
    <dbReference type="NCBI Taxonomy" id="2305467"/>
    <lineage>
        <taxon>Bacteria</taxon>
        <taxon>Pseudomonadati</taxon>
        <taxon>Pseudomonadota</taxon>
        <taxon>Alphaproteobacteria</taxon>
        <taxon>Hyphomonadales</taxon>
        <taxon>Hyphomonadaceae</taxon>
        <taxon>Henriciella</taxon>
    </lineage>
</organism>
<comment type="caution">
    <text evidence="1">The sequence shown here is derived from an EMBL/GenBank/DDBJ whole genome shotgun (WGS) entry which is preliminary data.</text>
</comment>
<dbReference type="EMBL" id="QWFX01000006">
    <property type="protein sequence ID" value="RIJ30186.1"/>
    <property type="molecule type" value="Genomic_DNA"/>
</dbReference>
<dbReference type="AlphaFoldDB" id="A0A399RF42"/>
<sequence>MPAIEIVMQIVPSALLAFSASGMPSDAAQTCAMNVSAEVSTSRDDCIFIRQSGDICLYWCDGNYELRVCE</sequence>
<evidence type="ECO:0000313" key="2">
    <source>
        <dbReference type="Proteomes" id="UP000266385"/>
    </source>
</evidence>
<reference evidence="1 2" key="1">
    <citation type="submission" date="2018-08" db="EMBL/GenBank/DDBJ databases">
        <title>Henriciella mobilis sp. nov., isolated from seawater.</title>
        <authorList>
            <person name="Cheng H."/>
            <person name="Wu Y.-H."/>
            <person name="Xu X.-W."/>
            <person name="Guo L.-L."/>
        </authorList>
    </citation>
    <scope>NUCLEOTIDE SEQUENCE [LARGE SCALE GENOMIC DNA]</scope>
    <source>
        <strain evidence="1 2">JN25</strain>
    </source>
</reference>
<proteinExistence type="predicted"/>
<protein>
    <submittedName>
        <fullName evidence="1">Uncharacterized protein</fullName>
    </submittedName>
</protein>
<name>A0A399RF42_9PROT</name>
<keyword evidence="2" id="KW-1185">Reference proteome</keyword>
<dbReference type="Proteomes" id="UP000266385">
    <property type="component" value="Unassembled WGS sequence"/>
</dbReference>
<evidence type="ECO:0000313" key="1">
    <source>
        <dbReference type="EMBL" id="RIJ30186.1"/>
    </source>
</evidence>
<gene>
    <name evidence="1" type="ORF">D1223_05930</name>
</gene>